<keyword evidence="3" id="KW-0677">Repeat</keyword>
<dbReference type="OrthoDB" id="6612025at2759"/>
<feature type="domain" description="Ig-like" evidence="8">
    <location>
        <begin position="1900"/>
        <end position="1991"/>
    </location>
</feature>
<dbReference type="InterPro" id="IPR007110">
    <property type="entry name" value="Ig-like_dom"/>
</dbReference>
<evidence type="ECO:0000256" key="1">
    <source>
        <dbReference type="ARBA" id="ARBA00004161"/>
    </source>
</evidence>
<keyword evidence="6" id="KW-0514">Muscle protein</keyword>
<dbReference type="SUPFAM" id="SSF48726">
    <property type="entry name" value="Immunoglobulin"/>
    <property type="match status" value="25"/>
</dbReference>
<keyword evidence="5" id="KW-1015">Disulfide bond</keyword>
<keyword evidence="4" id="KW-0175">Coiled coil</keyword>
<dbReference type="FunFam" id="2.60.40.10:FF:000119">
    <property type="entry name" value="Sallimus, isoform P"/>
    <property type="match status" value="4"/>
</dbReference>
<dbReference type="GO" id="GO:0031674">
    <property type="term" value="C:I band"/>
    <property type="evidence" value="ECO:0007669"/>
    <property type="project" value="UniProtKB-ARBA"/>
</dbReference>
<dbReference type="Pfam" id="PF07679">
    <property type="entry name" value="I-set"/>
    <property type="match status" value="24"/>
</dbReference>
<feature type="domain" description="Ig-like" evidence="8">
    <location>
        <begin position="74"/>
        <end position="167"/>
    </location>
</feature>
<keyword evidence="7" id="KW-0393">Immunoglobulin domain</keyword>
<feature type="domain" description="Ig-like" evidence="8">
    <location>
        <begin position="1387"/>
        <end position="1478"/>
    </location>
</feature>
<dbReference type="GO" id="GO:0031672">
    <property type="term" value="C:A band"/>
    <property type="evidence" value="ECO:0007669"/>
    <property type="project" value="UniProtKB-SubCell"/>
</dbReference>
<dbReference type="SMART" id="SM00409">
    <property type="entry name" value="IG"/>
    <property type="match status" value="24"/>
</dbReference>
<dbReference type="PROSITE" id="PS50835">
    <property type="entry name" value="IG_LIKE"/>
    <property type="match status" value="24"/>
</dbReference>
<evidence type="ECO:0000313" key="10">
    <source>
        <dbReference type="Proteomes" id="UP001152747"/>
    </source>
</evidence>
<comment type="subcellular location">
    <subcellularLocation>
        <location evidence="1">Cytoplasm</location>
        <location evidence="1">Myofibril</location>
        <location evidence="1">Sarcomere</location>
        <location evidence="1">A band</location>
    </subcellularLocation>
</comment>
<keyword evidence="10" id="KW-1185">Reference proteome</keyword>
<dbReference type="FunFam" id="2.60.40.10:FF:000425">
    <property type="entry name" value="Myosin light chain kinase"/>
    <property type="match status" value="1"/>
</dbReference>
<feature type="domain" description="Ig-like" evidence="8">
    <location>
        <begin position="859"/>
        <end position="949"/>
    </location>
</feature>
<accession>A0A9P1IZ84</accession>
<comment type="caution">
    <text evidence="9">The sequence shown here is derived from an EMBL/GenBank/DDBJ whole genome shotgun (WGS) entry which is preliminary data.</text>
</comment>
<protein>
    <recommendedName>
        <fullName evidence="8">Ig-like domain-containing protein</fullName>
    </recommendedName>
</protein>
<evidence type="ECO:0000313" key="9">
    <source>
        <dbReference type="EMBL" id="CAI5453406.1"/>
    </source>
</evidence>
<dbReference type="InterPro" id="IPR036179">
    <property type="entry name" value="Ig-like_dom_sf"/>
</dbReference>
<dbReference type="SMART" id="SM00408">
    <property type="entry name" value="IGc2"/>
    <property type="match status" value="18"/>
</dbReference>
<feature type="domain" description="Ig-like" evidence="8">
    <location>
        <begin position="208"/>
        <end position="299"/>
    </location>
</feature>
<evidence type="ECO:0000256" key="6">
    <source>
        <dbReference type="ARBA" id="ARBA00023179"/>
    </source>
</evidence>
<feature type="domain" description="Ig-like" evidence="8">
    <location>
        <begin position="1122"/>
        <end position="1213"/>
    </location>
</feature>
<feature type="domain" description="Ig-like" evidence="8">
    <location>
        <begin position="3235"/>
        <end position="3323"/>
    </location>
</feature>
<evidence type="ECO:0000259" key="8">
    <source>
        <dbReference type="PROSITE" id="PS50835"/>
    </source>
</evidence>
<feature type="domain" description="Ig-like" evidence="8">
    <location>
        <begin position="2172"/>
        <end position="2263"/>
    </location>
</feature>
<dbReference type="FunFam" id="2.60.40.10:FF:000809">
    <property type="entry name" value="Sallimus, isoform Q"/>
    <property type="match status" value="1"/>
</dbReference>
<feature type="domain" description="Ig-like" evidence="8">
    <location>
        <begin position="1766"/>
        <end position="1857"/>
    </location>
</feature>
<dbReference type="InterPro" id="IPR013783">
    <property type="entry name" value="Ig-like_fold"/>
</dbReference>
<feature type="domain" description="Ig-like" evidence="8">
    <location>
        <begin position="3117"/>
        <end position="3207"/>
    </location>
</feature>
<proteinExistence type="predicted"/>
<dbReference type="InterPro" id="IPR003598">
    <property type="entry name" value="Ig_sub2"/>
</dbReference>
<feature type="domain" description="Ig-like" evidence="8">
    <location>
        <begin position="990"/>
        <end position="1081"/>
    </location>
</feature>
<dbReference type="PANTHER" id="PTHR47633">
    <property type="entry name" value="IMMUNOGLOBULIN"/>
    <property type="match status" value="1"/>
</dbReference>
<gene>
    <name evidence="9" type="ORF">CAMP_LOCUS16043</name>
</gene>
<dbReference type="PANTHER" id="PTHR47633:SF4">
    <property type="entry name" value="MYOPALLADIN ISOFORM X1"/>
    <property type="match status" value="1"/>
</dbReference>
<feature type="domain" description="Ig-like" evidence="8">
    <location>
        <begin position="727"/>
        <end position="815"/>
    </location>
</feature>
<feature type="domain" description="Ig-like" evidence="8">
    <location>
        <begin position="2402"/>
        <end position="2492"/>
    </location>
</feature>
<evidence type="ECO:0000256" key="4">
    <source>
        <dbReference type="ARBA" id="ARBA00023054"/>
    </source>
</evidence>
<feature type="domain" description="Ig-like" evidence="8">
    <location>
        <begin position="2911"/>
        <end position="2999"/>
    </location>
</feature>
<dbReference type="EMBL" id="CANHGI010000005">
    <property type="protein sequence ID" value="CAI5453406.1"/>
    <property type="molecule type" value="Genomic_DNA"/>
</dbReference>
<feature type="domain" description="Ig-like" evidence="8">
    <location>
        <begin position="1519"/>
        <end position="1609"/>
    </location>
</feature>
<evidence type="ECO:0000256" key="3">
    <source>
        <dbReference type="ARBA" id="ARBA00022737"/>
    </source>
</evidence>
<feature type="domain" description="Ig-like" evidence="8">
    <location>
        <begin position="1650"/>
        <end position="1741"/>
    </location>
</feature>
<dbReference type="FunFam" id="2.60.40.10:FF:001843">
    <property type="entry name" value="KETtiN (Drosophila actin-binding) homolog"/>
    <property type="match status" value="1"/>
</dbReference>
<dbReference type="Gene3D" id="2.60.40.10">
    <property type="entry name" value="Immunoglobulins"/>
    <property type="match status" value="25"/>
</dbReference>
<dbReference type="FunFam" id="2.60.40.10:FF:000697">
    <property type="entry name" value="titin isoform X1"/>
    <property type="match status" value="1"/>
</dbReference>
<organism evidence="9 10">
    <name type="scientific">Caenorhabditis angaria</name>
    <dbReference type="NCBI Taxonomy" id="860376"/>
    <lineage>
        <taxon>Eukaryota</taxon>
        <taxon>Metazoa</taxon>
        <taxon>Ecdysozoa</taxon>
        <taxon>Nematoda</taxon>
        <taxon>Chromadorea</taxon>
        <taxon>Rhabditida</taxon>
        <taxon>Rhabditina</taxon>
        <taxon>Rhabditomorpha</taxon>
        <taxon>Rhabditoidea</taxon>
        <taxon>Rhabditidae</taxon>
        <taxon>Peloderinae</taxon>
        <taxon>Caenorhabditis</taxon>
    </lineage>
</organism>
<feature type="domain" description="Ig-like" evidence="8">
    <location>
        <begin position="340"/>
        <end position="434"/>
    </location>
</feature>
<dbReference type="FunFam" id="2.60.40.10:FF:002009">
    <property type="match status" value="4"/>
</dbReference>
<dbReference type="CDD" id="cd00096">
    <property type="entry name" value="Ig"/>
    <property type="match status" value="4"/>
</dbReference>
<feature type="domain" description="Ig-like" evidence="8">
    <location>
        <begin position="472"/>
        <end position="565"/>
    </location>
</feature>
<dbReference type="InterPro" id="IPR013098">
    <property type="entry name" value="Ig_I-set"/>
</dbReference>
<evidence type="ECO:0000256" key="5">
    <source>
        <dbReference type="ARBA" id="ARBA00023157"/>
    </source>
</evidence>
<dbReference type="Proteomes" id="UP001152747">
    <property type="component" value="Unassembled WGS sequence"/>
</dbReference>
<name>A0A9P1IZ84_9PELO</name>
<dbReference type="FunFam" id="2.60.40.10:FF:001721">
    <property type="entry name" value="KETtiN (Drosophila actin-binding) homolog"/>
    <property type="match status" value="2"/>
</dbReference>
<dbReference type="FunFam" id="2.60.40.10:FF:002113">
    <property type="entry name" value="KETtiN (Drosophila actin-binding) homolog"/>
    <property type="match status" value="1"/>
</dbReference>
<feature type="domain" description="Ig-like" evidence="8">
    <location>
        <begin position="1255"/>
        <end position="1346"/>
    </location>
</feature>
<feature type="domain" description="Ig-like" evidence="8">
    <location>
        <begin position="2538"/>
        <end position="2625"/>
    </location>
</feature>
<feature type="domain" description="Ig-like" evidence="8">
    <location>
        <begin position="3010"/>
        <end position="3098"/>
    </location>
</feature>
<dbReference type="FunFam" id="2.60.40.10:FF:000962">
    <property type="entry name" value="titin isoform X1"/>
    <property type="match status" value="5"/>
</dbReference>
<evidence type="ECO:0000256" key="2">
    <source>
        <dbReference type="ARBA" id="ARBA00022490"/>
    </source>
</evidence>
<dbReference type="InterPro" id="IPR003599">
    <property type="entry name" value="Ig_sub"/>
</dbReference>
<dbReference type="GO" id="GO:0019899">
    <property type="term" value="F:enzyme binding"/>
    <property type="evidence" value="ECO:0007669"/>
    <property type="project" value="UniProtKB-ARBA"/>
</dbReference>
<dbReference type="FunFam" id="2.60.40.10:FF:001977">
    <property type="entry name" value="KETtiN (Drosophila actin-binding) homolog"/>
    <property type="match status" value="1"/>
</dbReference>
<keyword evidence="2" id="KW-0963">Cytoplasm</keyword>
<feature type="domain" description="Ig-like" evidence="8">
    <location>
        <begin position="2036"/>
        <end position="2127"/>
    </location>
</feature>
<dbReference type="FunFam" id="2.60.40.10:FF:002222">
    <property type="entry name" value="KETtiN (Drosophila actin-binding) homolog"/>
    <property type="match status" value="1"/>
</dbReference>
<feature type="domain" description="Ig-like" evidence="8">
    <location>
        <begin position="606"/>
        <end position="697"/>
    </location>
</feature>
<evidence type="ECO:0000256" key="7">
    <source>
        <dbReference type="ARBA" id="ARBA00023319"/>
    </source>
</evidence>
<feature type="domain" description="Ig-like" evidence="8">
    <location>
        <begin position="2273"/>
        <end position="2353"/>
    </location>
</feature>
<reference evidence="9" key="1">
    <citation type="submission" date="2022-11" db="EMBL/GenBank/DDBJ databases">
        <authorList>
            <person name="Kikuchi T."/>
        </authorList>
    </citation>
    <scope>NUCLEOTIDE SEQUENCE</scope>
    <source>
        <strain evidence="9">PS1010</strain>
    </source>
</reference>
<dbReference type="FunFam" id="2.60.40.10:FF:001968">
    <property type="entry name" value="KETtiN (Drosophila actin-binding) homolog"/>
    <property type="match status" value="1"/>
</dbReference>
<sequence>MVIEWFVNGRPILTGSRVKTLNEFGFIALDIKGAISEDTGCYSVRVSNLLGEAIRQCQINVLAVEVEERGPDGPPVFTVPLQSGVAEVEEGEPIHLECQVNPINDNSLKITWLRDGQPIPHGHRFRTFYDFGFVSLDILGFYAQDSGNYTCLAQNSLGQAETSTGIRCAPKDAILGQVQHPRSYARIQEIEAPKPAPQEVPDLPQQAPAFVKQLGPAIQCMEGENVYLEAQVTPTDDNTLTYEWLVNGQPLMKAHRFVLSQDFGFIALNILYCYPEDNGTYTLVVRNSVGQAESSVDINCGFVGGNFTDSFHPNSLNRIAELETPIRRASAEPEKEKEAPQIVKGLPPTFDSVHESQTLHLEAQVSPIDDNTLRYEWLFNGQPLKASSRYRVLNDFGFVSLDIDYIIAEDSGKYTLVAYNRAGRAETSTEFQVERLKSILSDTAHPESLRRIREMEQLQPAKPSDEDAPLQPPVFTQPLTGPTEPLKEGQSVHMDCVVQPINDPTLKIEWFHDGRPLMFGSRIRTIHDFGYVGLEFLHIHPEDTGTYTCKASNIIGEATTDITLRCNARRNIYLDSHHESSWQKIQEIENRVDEREPTPEVQFQPPTFTEVLTDKTDCVEAQSIRLECRLIPINDPTMRVTWTRNGQPLPEASRFMPARNFDYVNLDILALYGEDSGVYTCKAVSAFGEAATSCTVKCAATNSLLLDTMHEKSWNRVQEIENREKLERVYEEAAKAGELYEGVPIHLECQVEPTNDNQLTVQWYHNGQPLANGHRFRTTYDFGYAALDILYAFAQDSGEWACVARNAIGEAQTVTSFNIAPKGTIYTDTQHPNSWQKIQQLEAPKAAAPERLDAEHDAPQFIEPLESLERIEFQPAHFHTKVTPQTDPNLRIQWFKDGQPLQNSNRFKLTSDFGYIALDIAHTVPEDSGVYSVKASNAKGEAQVDGQLTVRGNASIIGDTQHEQSWQKIQLIEAPRGPGQEAPDVKHGPPKFVTQLHSIEGVVEGQPSHFEAQFIPYSDPKTSIQWYLNGQPLSASSRRILRNDFGLVSLDLQYTLGEDAGEYSVVVKNSEGEDRTSANLSCTTRAAIFGDTQNAQSWQRIQEIEAPRAPGAEPEGPVYEKPSFITALQSVGDLPEGSVALLEARLIPVNDPNLRVQWFYNDQPLMESNWISTSNDFGCVSLRIAPVYARHSGVYSCKAWNDHGSAVTSANVGVQGSEGLLLDTAHPVSLQKIRELEALDKNARLEAPEREFEKPQWVQGFENKEQVGEGQSVTLHGLVEPSGDPNLKIEWLLNGTPLINANRFRQEYEFGNAILTIVHVLPHDSGVYTCRAYNQQGEASTSANVTTAGYERILYDSQHPVSWQRIQELEAPKIIEEVEEVIQKEKPHFLTQLESAENVPEGVAIHLEATFQPARDPELKVVWQKNGQPLGASQLVQTKQELGWATLDISSANEDHNGVYTLTISNSEGEAVSTASIRVAGTGPILGDTRHEESWKKIQILEAPREADPEAPAPTYDHPAITTQIEDKECSEGEHVRFEALIVPVNDPRLQVQWIRNGVPLAHGSKYAIQQDFGVCTLDIAYAYPEDQGIYQLRIWNPEGEAVSSATLKCHGKDAILGDVQHQESWKRIQEIEAPRPKLEEDEPAPKGPPRFIQQLVSPGELVETQPAHFEATIEPVDDPTLTISWFLNGQPISASSRVKMINDFGWVIMDIGQTETRDSGEWKCVVKNASGEASSTATINVQGKDVLLLDSIQPQSLDHRVFEAPVIVNQLQVQGALEEGGSAHLQTQFTPVADPSIKVEWLKDGQPIFHSNRYKQVHDFGFAVLDILHLLKHDAGEYTFRVSNASGEASTSASFTVDESSGLLLHPQNEQKAKAVEILEDKLHRRPEDVEQELKEAIPVFIEPLSAPVETEEGGRAHFTARYEPVNDNQLQIQWYHDGRPLRTGSRIKTINSFGYVVLEISPTYPEDNGEYTCRAVNRVGEAVTSTKLSCSPKDGIISSTQLPERMANAGKRIAEIEAPRPAQADAPDVNHGAPKFTSGLAGPPELQEGQQAHLECQVTPVTDPRLKIEWFHNGQPVNHSNRMKVIHDFGFVVMQLSPAEPQDSGVWTCRATNDHGSDEVSTEIKVVGNSGVSYEWQSPAQRKERITELEDWIHRPKEDLNLPSADYPSPSFSQELTDLGQLNEADATAFVCVLEPIGDPTLRVQWEHNGHPIPYSNRISCTNEFGVATLLIKHLIAQDAGEYKCIATNAKGTATSVGRVAVESATQIDTPQIIQPLVDSVENTLEGDSIHLECRVTPINDPRLKVEWRKNGQPFARCHLDILYAYPEDNGDYELIAYNDKGEAKTQTKITVAPRPSLDYTSQTHGNQQDSLESHFKQHSQAKLQLTSQDIYNETDKRAPEFRTQLQNIGVLEGEFCRFETQVAPINDPYLKVEWYKDKKPVLLGHRFRSTLDFGFACLDLLYALPDDTGEYHCVATNKHGQTMISAKLACQGASHVITDSQMPQGLRVSSVKKDNASVYWSEQGGAAQPKKKQGPQFTIPVRNLQVTENQPARFECAVTGYPRPKVTWFINGNQALHGHRYKLNFDGLHYLTVSNTRISDAGEIVAIARNSEGETISTATLDIFQKDDFRQAKLKPTSFKSSEEMRQREIQWQRDTLGSLGDAFDAAPRPDAQKLMHVERARSPIEPLETEELIQKFTRPRDDQFYDKLAYVETQKQQYRGMELENVNLKAGKIEKYQPPVDEMERVNLKNVPSKDSKEHEWEKPDWAHDGNAKLQGANETKFKKLPTPPPELDVPARDQVKLKIAKPTRSKDIESGERVKLQAEKAKVKQIQQKPEQPKEEVPVHKEQVQLKQQQLPKTGAKGDHFVVEREKDLKETPAVVKPVIEETRISNKPQPTKIGQSKQAPPTISQQLKPIQGELGKAAKFTIDFSGAAPIKVTWLKDGKEIKSTFRSQITTTPNGSSLHIGRLENSHGGEYTVRLENAAGTVESMANLAVTPPVSTGKAPDFKTRLTDLRIQQNGPAEFSCQITADPKPTVQWFKDGQPLPNDGRFEAIEENGTYKLKFANIISTDVGIYEIVVKNPAGEARCKARLNVNLQKTGKGAEEGPRYEAPRFTTQIQPIVVDEGKGSQFSAKYSGFPEPTIRWYRNNEPIKHADGYEVSQSKGEAVLKISAARNEDVAEYKVEASNPAGKASSVANLVLTPRSGRIAKSTITRGGSASTIDKPAADAPHFVAKLSDISARQGHTVKFSAEVDGSPEPTVTWQFKGKPLSASNNVKISRDGKRAILELARVTPDSAGEYQIVIRNDKGAATSQARLTLSR</sequence>